<evidence type="ECO:0000259" key="3">
    <source>
        <dbReference type="SMART" id="SM00014"/>
    </source>
</evidence>
<evidence type="ECO:0000256" key="2">
    <source>
        <dbReference type="SAM" id="Phobius"/>
    </source>
</evidence>
<keyword evidence="2" id="KW-1133">Transmembrane helix</keyword>
<evidence type="ECO:0000256" key="1">
    <source>
        <dbReference type="ARBA" id="ARBA00022801"/>
    </source>
</evidence>
<dbReference type="Pfam" id="PF01569">
    <property type="entry name" value="PAP2"/>
    <property type="match status" value="1"/>
</dbReference>
<feature type="transmembrane region" description="Helical" evidence="2">
    <location>
        <begin position="204"/>
        <end position="222"/>
    </location>
</feature>
<dbReference type="GO" id="GO:0006487">
    <property type="term" value="P:protein N-linked glycosylation"/>
    <property type="evidence" value="ECO:0007669"/>
    <property type="project" value="TreeGrafter"/>
</dbReference>
<keyword evidence="2" id="KW-0472">Membrane</keyword>
<sequence>MVEILDQKAMAIFHINPEILMFMWPSTVKNQTLFPRQKSFAVANSMNGFIRTYDFRDGNCDEHVGVLEQQPFIDGSSKFRSKLSTLNRLSKWIVSALFGVLIFWRHDAEALWFAAGSMLNGMLSISLKIILNKKRPSSNLKSDPGMPSSHAQSIFFIAMFIILSSVEWLGINEISISSGGLVLAFGSYITYLRVSQKLHTVSQVVVGAFMGSICSFLWYWIWNAFMQHAFVSSLWVRIIVILGSARICVGFLSNVILHWLRDKLNLINMC</sequence>
<dbReference type="InterPro" id="IPR000326">
    <property type="entry name" value="PAP2/HPO"/>
</dbReference>
<dbReference type="OrthoDB" id="302705at2759"/>
<dbReference type="SMART" id="SM00014">
    <property type="entry name" value="acidPPc"/>
    <property type="match status" value="1"/>
</dbReference>
<dbReference type="KEGG" id="aprc:113859356"/>
<dbReference type="SUPFAM" id="SSF48317">
    <property type="entry name" value="Acid phosphatase/Vanadium-dependent haloperoxidase"/>
    <property type="match status" value="1"/>
</dbReference>
<name>A0A8B8KVI1_ABRPR</name>
<dbReference type="InterPro" id="IPR036938">
    <property type="entry name" value="PAP2/HPO_sf"/>
</dbReference>
<dbReference type="AlphaFoldDB" id="A0A8B8KVI1"/>
<dbReference type="RefSeq" id="XP_027347956.1">
    <property type="nucleotide sequence ID" value="XM_027492155.1"/>
</dbReference>
<feature type="domain" description="Phosphatidic acid phosphatase type 2/haloperoxidase" evidence="3">
    <location>
        <begin position="110"/>
        <end position="219"/>
    </location>
</feature>
<reference evidence="5" key="2">
    <citation type="submission" date="2025-08" db="UniProtKB">
        <authorList>
            <consortium name="RefSeq"/>
        </authorList>
    </citation>
    <scope>IDENTIFICATION</scope>
    <source>
        <tissue evidence="5">Young leaves</tissue>
    </source>
</reference>
<dbReference type="PANTHER" id="PTHR11247:SF40">
    <property type="entry name" value="LIPID PHOSPHATE PHOSPHATASE EPSILON 1, CHLOROPLASTIC"/>
    <property type="match status" value="1"/>
</dbReference>
<gene>
    <name evidence="5" type="primary">LOC113859356</name>
</gene>
<dbReference type="GO" id="GO:0005789">
    <property type="term" value="C:endoplasmic reticulum membrane"/>
    <property type="evidence" value="ECO:0007669"/>
    <property type="project" value="TreeGrafter"/>
</dbReference>
<feature type="transmembrane region" description="Helical" evidence="2">
    <location>
        <begin position="151"/>
        <end position="168"/>
    </location>
</feature>
<dbReference type="GO" id="GO:0047874">
    <property type="term" value="F:dolichyldiphosphatase activity"/>
    <property type="evidence" value="ECO:0007669"/>
    <property type="project" value="TreeGrafter"/>
</dbReference>
<evidence type="ECO:0000313" key="4">
    <source>
        <dbReference type="Proteomes" id="UP000694853"/>
    </source>
</evidence>
<feature type="transmembrane region" description="Helical" evidence="2">
    <location>
        <begin position="110"/>
        <end position="131"/>
    </location>
</feature>
<keyword evidence="4" id="KW-1185">Reference proteome</keyword>
<dbReference type="GO" id="GO:0008610">
    <property type="term" value="P:lipid biosynthetic process"/>
    <property type="evidence" value="ECO:0007669"/>
    <property type="project" value="TreeGrafter"/>
</dbReference>
<protein>
    <submittedName>
        <fullName evidence="5">Lipid phosphate phosphatase epsilon 1, chloroplastic</fullName>
    </submittedName>
</protein>
<accession>A0A8B8KVI1</accession>
<feature type="transmembrane region" description="Helical" evidence="2">
    <location>
        <begin position="86"/>
        <end position="104"/>
    </location>
</feature>
<dbReference type="Gene3D" id="1.20.144.10">
    <property type="entry name" value="Phosphatidic acid phosphatase type 2/haloperoxidase"/>
    <property type="match status" value="1"/>
</dbReference>
<organism evidence="4 5">
    <name type="scientific">Abrus precatorius</name>
    <name type="common">Indian licorice</name>
    <name type="synonym">Glycine abrus</name>
    <dbReference type="NCBI Taxonomy" id="3816"/>
    <lineage>
        <taxon>Eukaryota</taxon>
        <taxon>Viridiplantae</taxon>
        <taxon>Streptophyta</taxon>
        <taxon>Embryophyta</taxon>
        <taxon>Tracheophyta</taxon>
        <taxon>Spermatophyta</taxon>
        <taxon>Magnoliopsida</taxon>
        <taxon>eudicotyledons</taxon>
        <taxon>Gunneridae</taxon>
        <taxon>Pentapetalae</taxon>
        <taxon>rosids</taxon>
        <taxon>fabids</taxon>
        <taxon>Fabales</taxon>
        <taxon>Fabaceae</taxon>
        <taxon>Papilionoideae</taxon>
        <taxon>50 kb inversion clade</taxon>
        <taxon>NPAAA clade</taxon>
        <taxon>indigoferoid/millettioid clade</taxon>
        <taxon>Abreae</taxon>
        <taxon>Abrus</taxon>
    </lineage>
</organism>
<dbReference type="GeneID" id="113859356"/>
<reference evidence="4" key="1">
    <citation type="journal article" date="2019" name="Toxins">
        <title>Detection of Abrin-Like and Prepropulchellin-Like Toxin Genes and Transcripts Using Whole Genome Sequencing and Full-Length Transcript Sequencing of Abrus precatorius.</title>
        <authorList>
            <person name="Hovde B.T."/>
            <person name="Daligault H.E."/>
            <person name="Hanschen E.R."/>
            <person name="Kunde Y.A."/>
            <person name="Johnson M.B."/>
            <person name="Starkenburg S.R."/>
            <person name="Johnson S.L."/>
        </authorList>
    </citation>
    <scope>NUCLEOTIDE SEQUENCE [LARGE SCALE GENOMIC DNA]</scope>
</reference>
<keyword evidence="2" id="KW-0812">Transmembrane</keyword>
<keyword evidence="1" id="KW-0378">Hydrolase</keyword>
<feature type="transmembrane region" description="Helical" evidence="2">
    <location>
        <begin position="174"/>
        <end position="192"/>
    </location>
</feature>
<dbReference type="PANTHER" id="PTHR11247">
    <property type="entry name" value="PALMITOYL-PROTEIN THIOESTERASE/DOLICHYLDIPHOSPHATASE 1"/>
    <property type="match status" value="1"/>
</dbReference>
<evidence type="ECO:0000313" key="5">
    <source>
        <dbReference type="RefSeq" id="XP_027347956.1"/>
    </source>
</evidence>
<dbReference type="Proteomes" id="UP000694853">
    <property type="component" value="Unplaced"/>
</dbReference>
<feature type="transmembrane region" description="Helical" evidence="2">
    <location>
        <begin position="234"/>
        <end position="260"/>
    </location>
</feature>
<proteinExistence type="predicted"/>